<evidence type="ECO:0000313" key="3">
    <source>
        <dbReference type="Proteomes" id="UP001519342"/>
    </source>
</evidence>
<reference evidence="2 3" key="1">
    <citation type="submission" date="2021-03" db="EMBL/GenBank/DDBJ databases">
        <title>Genomic Encyclopedia of Type Strains, Phase IV (KMG-IV): sequencing the most valuable type-strain genomes for metagenomic binning, comparative biology and taxonomic classification.</title>
        <authorList>
            <person name="Goeker M."/>
        </authorList>
    </citation>
    <scope>NUCLEOTIDE SEQUENCE [LARGE SCALE GENOMIC DNA]</scope>
    <source>
        <strain evidence="2 3">DSM 24004</strain>
    </source>
</reference>
<dbReference type="Proteomes" id="UP001519342">
    <property type="component" value="Unassembled WGS sequence"/>
</dbReference>
<keyword evidence="3" id="KW-1185">Reference proteome</keyword>
<feature type="transmembrane region" description="Helical" evidence="1">
    <location>
        <begin position="111"/>
        <end position="133"/>
    </location>
</feature>
<evidence type="ECO:0000256" key="1">
    <source>
        <dbReference type="SAM" id="Phobius"/>
    </source>
</evidence>
<feature type="transmembrane region" description="Helical" evidence="1">
    <location>
        <begin position="25"/>
        <end position="45"/>
    </location>
</feature>
<gene>
    <name evidence="2" type="ORF">J2Z76_002485</name>
</gene>
<organism evidence="2 3">
    <name type="scientific">Sedimentibacter acidaminivorans</name>
    <dbReference type="NCBI Taxonomy" id="913099"/>
    <lineage>
        <taxon>Bacteria</taxon>
        <taxon>Bacillati</taxon>
        <taxon>Bacillota</taxon>
        <taxon>Tissierellia</taxon>
        <taxon>Sedimentibacter</taxon>
    </lineage>
</organism>
<dbReference type="EMBL" id="JAGGKS010000007">
    <property type="protein sequence ID" value="MBP1926616.1"/>
    <property type="molecule type" value="Genomic_DNA"/>
</dbReference>
<keyword evidence="1" id="KW-0472">Membrane</keyword>
<feature type="transmembrane region" description="Helical" evidence="1">
    <location>
        <begin position="139"/>
        <end position="162"/>
    </location>
</feature>
<sequence>MMTLITVKKLFISFRHLIHQISKDAMLFFVCISPLLCGLLIRFGIPFVENLLTEHFDKVILLPYYLIFDLFLAVITAAMFSFASAMVILGEIDDGITSYLAITPIGKSGYLVSRLVFPLISSLFMSIVVLIVFSLTRPSVSMIVIISIMASIFGFIMSMIVVSMSTNKVEGLAVMKLSNILTIGIIAPFLVSEKFQIIFFLFPSFWISKFIIENKFFDFVVFIVVSTVWVLLLLKKFIRKIK</sequence>
<comment type="caution">
    <text evidence="2">The sequence shown here is derived from an EMBL/GenBank/DDBJ whole genome shotgun (WGS) entry which is preliminary data.</text>
</comment>
<keyword evidence="1" id="KW-1133">Transmembrane helix</keyword>
<protein>
    <submittedName>
        <fullName evidence="2">Fluoroquinolone transport system permease protein</fullName>
    </submittedName>
</protein>
<accession>A0ABS4GFZ5</accession>
<feature type="transmembrane region" description="Helical" evidence="1">
    <location>
        <begin position="219"/>
        <end position="238"/>
    </location>
</feature>
<name>A0ABS4GFZ5_9FIRM</name>
<dbReference type="RefSeq" id="WP_209512343.1">
    <property type="nucleotide sequence ID" value="NZ_JAGGKS010000007.1"/>
</dbReference>
<feature type="transmembrane region" description="Helical" evidence="1">
    <location>
        <begin position="183"/>
        <end position="207"/>
    </location>
</feature>
<evidence type="ECO:0000313" key="2">
    <source>
        <dbReference type="EMBL" id="MBP1926616.1"/>
    </source>
</evidence>
<proteinExistence type="predicted"/>
<keyword evidence="1" id="KW-0812">Transmembrane</keyword>
<feature type="transmembrane region" description="Helical" evidence="1">
    <location>
        <begin position="65"/>
        <end position="90"/>
    </location>
</feature>